<feature type="region of interest" description="Disordered" evidence="1">
    <location>
        <begin position="91"/>
        <end position="136"/>
    </location>
</feature>
<name>A0ABD1P8Y2_9LAMI</name>
<dbReference type="PANTHER" id="PTHR47602:SF2">
    <property type="entry name" value="F-BOX PROTEIN SKIP22"/>
    <property type="match status" value="1"/>
</dbReference>
<sequence length="537" mass="59644">MKLRLRSMESKETLKIEVPTSCTLIQLKQIISQTLANSPPPASIRLSLNRIDELQPTSPNGEGSIQSLGITAGDLIFFTVEANSVPQIQDPLTTPNLLSQSPQTVHNPPPEPVGSSYSKNPPLADSNFVPEDTESSQNTRVVAENSEGMNWGAGKRKSPDLSAQMGDAMTYMEVDDGGDRNDGFVEEAVEKSFSVPGFLRKVFTEELGDDSGRDHKLIVIAIHAVLLESGFVRFDLNLNEKINGFHFQAEWPSSSFRLSLFYTLPEIVSHAGGDPIDCVVLKFQSLGKFINVYGSLANGAGRRSGTHWVRLNEEQLVPFLNVVWANCCLTENINGSDGRFLGTSPEKEVFTFWRSVKDNLALPLLIDLCEKTGFELPPCFGRLPTDLKLKILELLPGVDVAKVSCVCSELQYLASSDDLWKLKFTEQFGVEGLQYLASNNDLWKLKYAEQIGAEGVEARGGWKKAFVRTWKNRKLGASRRLERTRLPNPYMVPWAPRIRGGYRDIGPLFEDHVPMILGRRTFSPHCNLGGPNRSNFV</sequence>
<organism evidence="3 4">
    <name type="scientific">Abeliophyllum distichum</name>
    <dbReference type="NCBI Taxonomy" id="126358"/>
    <lineage>
        <taxon>Eukaryota</taxon>
        <taxon>Viridiplantae</taxon>
        <taxon>Streptophyta</taxon>
        <taxon>Embryophyta</taxon>
        <taxon>Tracheophyta</taxon>
        <taxon>Spermatophyta</taxon>
        <taxon>Magnoliopsida</taxon>
        <taxon>eudicotyledons</taxon>
        <taxon>Gunneridae</taxon>
        <taxon>Pentapetalae</taxon>
        <taxon>asterids</taxon>
        <taxon>lamiids</taxon>
        <taxon>Lamiales</taxon>
        <taxon>Oleaceae</taxon>
        <taxon>Forsythieae</taxon>
        <taxon>Abeliophyllum</taxon>
    </lineage>
</organism>
<dbReference type="Proteomes" id="UP001604336">
    <property type="component" value="Unassembled WGS sequence"/>
</dbReference>
<dbReference type="InterPro" id="IPR036047">
    <property type="entry name" value="F-box-like_dom_sf"/>
</dbReference>
<dbReference type="Gene3D" id="3.10.20.90">
    <property type="entry name" value="Phosphatidylinositol 3-kinase Catalytic Subunit, Chain A, domain 1"/>
    <property type="match status" value="1"/>
</dbReference>
<dbReference type="Gene3D" id="1.20.1280.50">
    <property type="match status" value="1"/>
</dbReference>
<dbReference type="SUPFAM" id="SSF81383">
    <property type="entry name" value="F-box domain"/>
    <property type="match status" value="1"/>
</dbReference>
<dbReference type="PANTHER" id="PTHR47602">
    <property type="entry name" value="F-BOX PROTEIN SKIP22"/>
    <property type="match status" value="1"/>
</dbReference>
<dbReference type="InterPro" id="IPR001810">
    <property type="entry name" value="F-box_dom"/>
</dbReference>
<proteinExistence type="predicted"/>
<keyword evidence="4" id="KW-1185">Reference proteome</keyword>
<dbReference type="Gene3D" id="3.40.1000.30">
    <property type="match status" value="1"/>
</dbReference>
<comment type="caution">
    <text evidence="3">The sequence shown here is derived from an EMBL/GenBank/DDBJ whole genome shotgun (WGS) entry which is preliminary data.</text>
</comment>
<dbReference type="PROSITE" id="PS50181">
    <property type="entry name" value="FBOX"/>
    <property type="match status" value="1"/>
</dbReference>
<dbReference type="Pfam" id="PF12937">
    <property type="entry name" value="F-box-like"/>
    <property type="match status" value="1"/>
</dbReference>
<evidence type="ECO:0000313" key="4">
    <source>
        <dbReference type="Proteomes" id="UP001604336"/>
    </source>
</evidence>
<accession>A0ABD1P8Y2</accession>
<dbReference type="EMBL" id="JBFOLK010000014">
    <property type="protein sequence ID" value="KAL2460337.1"/>
    <property type="molecule type" value="Genomic_DNA"/>
</dbReference>
<evidence type="ECO:0000313" key="3">
    <source>
        <dbReference type="EMBL" id="KAL2460337.1"/>
    </source>
</evidence>
<dbReference type="CDD" id="cd22165">
    <property type="entry name" value="F-box_AtSKIP22-like"/>
    <property type="match status" value="1"/>
</dbReference>
<feature type="compositionally biased region" description="Polar residues" evidence="1">
    <location>
        <begin position="91"/>
        <end position="106"/>
    </location>
</feature>
<dbReference type="SMART" id="SM00256">
    <property type="entry name" value="FBOX"/>
    <property type="match status" value="1"/>
</dbReference>
<reference evidence="4" key="1">
    <citation type="submission" date="2024-07" db="EMBL/GenBank/DDBJ databases">
        <title>Two chromosome-level genome assemblies of Korean endemic species Abeliophyllum distichum and Forsythia ovata (Oleaceae).</title>
        <authorList>
            <person name="Jang H."/>
        </authorList>
    </citation>
    <scope>NUCLEOTIDE SEQUENCE [LARGE SCALE GENOMIC DNA]</scope>
</reference>
<gene>
    <name evidence="3" type="ORF">Adt_43757</name>
</gene>
<evidence type="ECO:0000256" key="1">
    <source>
        <dbReference type="SAM" id="MobiDB-lite"/>
    </source>
</evidence>
<evidence type="ECO:0000259" key="2">
    <source>
        <dbReference type="PROSITE" id="PS50181"/>
    </source>
</evidence>
<feature type="domain" description="F-box" evidence="2">
    <location>
        <begin position="377"/>
        <end position="423"/>
    </location>
</feature>
<protein>
    <submittedName>
        <fullName evidence="3">F-box protein SKIP22</fullName>
    </submittedName>
</protein>
<dbReference type="AlphaFoldDB" id="A0ABD1P8Y2"/>